<dbReference type="GO" id="GO:0042910">
    <property type="term" value="F:xenobiotic transmembrane transporter activity"/>
    <property type="evidence" value="ECO:0007669"/>
    <property type="project" value="InterPro"/>
</dbReference>
<comment type="caution">
    <text evidence="11">The sequence shown here is derived from an EMBL/GenBank/DDBJ whole genome shotgun (WGS) entry which is preliminary data.</text>
</comment>
<dbReference type="PIRSF" id="PIRSF006603">
    <property type="entry name" value="DinF"/>
    <property type="match status" value="1"/>
</dbReference>
<gene>
    <name evidence="11" type="ORF">LX64_03900</name>
</gene>
<reference evidence="11 12" key="1">
    <citation type="submission" date="2018-06" db="EMBL/GenBank/DDBJ databases">
        <title>Genomic Encyclopedia of Archaeal and Bacterial Type Strains, Phase II (KMG-II): from individual species to whole genera.</title>
        <authorList>
            <person name="Goeker M."/>
        </authorList>
    </citation>
    <scope>NUCLEOTIDE SEQUENCE [LARGE SCALE GENOMIC DNA]</scope>
    <source>
        <strain evidence="11 12">DSM 23857</strain>
    </source>
</reference>
<evidence type="ECO:0000256" key="2">
    <source>
        <dbReference type="ARBA" id="ARBA00022448"/>
    </source>
</evidence>
<organism evidence="11 12">
    <name type="scientific">Chitinophaga skermanii</name>
    <dbReference type="NCBI Taxonomy" id="331697"/>
    <lineage>
        <taxon>Bacteria</taxon>
        <taxon>Pseudomonadati</taxon>
        <taxon>Bacteroidota</taxon>
        <taxon>Chitinophagia</taxon>
        <taxon>Chitinophagales</taxon>
        <taxon>Chitinophagaceae</taxon>
        <taxon>Chitinophaga</taxon>
    </lineage>
</organism>
<keyword evidence="7" id="KW-0406">Ion transport</keyword>
<feature type="transmembrane region" description="Helical" evidence="10">
    <location>
        <begin position="300"/>
        <end position="323"/>
    </location>
</feature>
<evidence type="ECO:0000256" key="4">
    <source>
        <dbReference type="ARBA" id="ARBA00022475"/>
    </source>
</evidence>
<feature type="transmembrane region" description="Helical" evidence="10">
    <location>
        <begin position="262"/>
        <end position="288"/>
    </location>
</feature>
<feature type="transmembrane region" description="Helical" evidence="10">
    <location>
        <begin position="189"/>
        <end position="208"/>
    </location>
</feature>
<proteinExistence type="predicted"/>
<dbReference type="GO" id="GO:0015297">
    <property type="term" value="F:antiporter activity"/>
    <property type="evidence" value="ECO:0007669"/>
    <property type="project" value="UniProtKB-KW"/>
</dbReference>
<evidence type="ECO:0000256" key="6">
    <source>
        <dbReference type="ARBA" id="ARBA00022989"/>
    </source>
</evidence>
<feature type="transmembrane region" description="Helical" evidence="10">
    <location>
        <begin position="214"/>
        <end position="236"/>
    </location>
</feature>
<evidence type="ECO:0000256" key="10">
    <source>
        <dbReference type="SAM" id="Phobius"/>
    </source>
</evidence>
<feature type="transmembrane region" description="Helical" evidence="10">
    <location>
        <begin position="82"/>
        <end position="99"/>
    </location>
</feature>
<keyword evidence="4" id="KW-1003">Cell membrane</keyword>
<feature type="transmembrane region" description="Helical" evidence="10">
    <location>
        <begin position="111"/>
        <end position="136"/>
    </location>
</feature>
<dbReference type="NCBIfam" id="TIGR00797">
    <property type="entry name" value="matE"/>
    <property type="match status" value="1"/>
</dbReference>
<dbReference type="GO" id="GO:0006811">
    <property type="term" value="P:monoatomic ion transport"/>
    <property type="evidence" value="ECO:0007669"/>
    <property type="project" value="UniProtKB-KW"/>
</dbReference>
<evidence type="ECO:0000256" key="8">
    <source>
        <dbReference type="ARBA" id="ARBA00023136"/>
    </source>
</evidence>
<protein>
    <recommendedName>
        <fullName evidence="9">Multidrug-efflux transporter</fullName>
    </recommendedName>
</protein>
<dbReference type="Pfam" id="PF01554">
    <property type="entry name" value="MatE"/>
    <property type="match status" value="2"/>
</dbReference>
<dbReference type="Proteomes" id="UP000249547">
    <property type="component" value="Unassembled WGS sequence"/>
</dbReference>
<dbReference type="GO" id="GO:0005886">
    <property type="term" value="C:plasma membrane"/>
    <property type="evidence" value="ECO:0007669"/>
    <property type="project" value="UniProtKB-SubCell"/>
</dbReference>
<keyword evidence="12" id="KW-1185">Reference proteome</keyword>
<keyword evidence="8 10" id="KW-0472">Membrane</keyword>
<name>A0A327QDH2_9BACT</name>
<evidence type="ECO:0000256" key="5">
    <source>
        <dbReference type="ARBA" id="ARBA00022692"/>
    </source>
</evidence>
<dbReference type="PANTHER" id="PTHR43298:SF2">
    <property type="entry name" value="FMN_FAD EXPORTER YEEO-RELATED"/>
    <property type="match status" value="1"/>
</dbReference>
<feature type="transmembrane region" description="Helical" evidence="10">
    <location>
        <begin position="156"/>
        <end position="177"/>
    </location>
</feature>
<keyword evidence="3" id="KW-0050">Antiport</keyword>
<keyword evidence="5 10" id="KW-0812">Transmembrane</keyword>
<keyword evidence="6 10" id="KW-1133">Transmembrane helix</keyword>
<evidence type="ECO:0000313" key="11">
    <source>
        <dbReference type="EMBL" id="RAJ01682.1"/>
    </source>
</evidence>
<evidence type="ECO:0000256" key="1">
    <source>
        <dbReference type="ARBA" id="ARBA00004651"/>
    </source>
</evidence>
<dbReference type="EMBL" id="QLLL01000007">
    <property type="protein sequence ID" value="RAJ01682.1"/>
    <property type="molecule type" value="Genomic_DNA"/>
</dbReference>
<dbReference type="RefSeq" id="WP_111599316.1">
    <property type="nucleotide sequence ID" value="NZ_QLLL01000007.1"/>
</dbReference>
<keyword evidence="2" id="KW-0813">Transport</keyword>
<feature type="transmembrane region" description="Helical" evidence="10">
    <location>
        <begin position="416"/>
        <end position="435"/>
    </location>
</feature>
<feature type="transmembrane region" description="Helical" evidence="10">
    <location>
        <begin position="441"/>
        <end position="460"/>
    </location>
</feature>
<evidence type="ECO:0000313" key="12">
    <source>
        <dbReference type="Proteomes" id="UP000249547"/>
    </source>
</evidence>
<dbReference type="InterPro" id="IPR050222">
    <property type="entry name" value="MATE_MdtK"/>
</dbReference>
<dbReference type="CDD" id="cd13139">
    <property type="entry name" value="MATE_like_14"/>
    <property type="match status" value="1"/>
</dbReference>
<feature type="transmembrane region" description="Helical" evidence="10">
    <location>
        <begin position="377"/>
        <end position="395"/>
    </location>
</feature>
<feature type="transmembrane region" description="Helical" evidence="10">
    <location>
        <begin position="343"/>
        <end position="365"/>
    </location>
</feature>
<comment type="subcellular location">
    <subcellularLocation>
        <location evidence="1">Cell membrane</location>
        <topology evidence="1">Multi-pass membrane protein</topology>
    </subcellularLocation>
</comment>
<evidence type="ECO:0000256" key="7">
    <source>
        <dbReference type="ARBA" id="ARBA00023065"/>
    </source>
</evidence>
<feature type="transmembrane region" description="Helical" evidence="10">
    <location>
        <begin position="37"/>
        <end position="62"/>
    </location>
</feature>
<dbReference type="PANTHER" id="PTHR43298">
    <property type="entry name" value="MULTIDRUG RESISTANCE PROTEIN NORM-RELATED"/>
    <property type="match status" value="1"/>
</dbReference>
<dbReference type="InterPro" id="IPR048279">
    <property type="entry name" value="MdtK-like"/>
</dbReference>
<evidence type="ECO:0000256" key="9">
    <source>
        <dbReference type="ARBA" id="ARBA00031636"/>
    </source>
</evidence>
<dbReference type="OrthoDB" id="9776324at2"/>
<sequence length="470" mass="50656">MRQTQALLRVRSFFSLLKEAIVGKENTYTSGSLRRAIFLLAVPMILEMMMESLFAVVDIYFVSELGKAAVAAVGLTESMLTIVYSLAMGITMAASAMVARRIGEEDPKGASITAVQGMIFAGMLSLVISIVGFVFAKDLLRLMGATPEVIEIGHGYTQIMLGSNFVITYLFMINGIFRGAGNAAMAMRSLWLANILNIICCPIFIFGVGPIPAFGLEGAAIATLIGRGSGVLYQLYHLFDGKGKIKIVGAYFKPKWDIILQVLKIGASGAGQFLINSASWIILIRIIAQFGEDAIAGYTIGIRMVIFCLMPAWGLANAGATLVGQNLGAQQPERAEQSVYRVALYNGALLGIMSIILVAFAHPIIHFFVSDPNVVENAVTCLRVVSAGLLFYAFGMSMMQAFNGAGDTRTPMIINIFGFWLLQIPLAYALANWLALGPLGVYLAIGIAETLIAVAAFIVFKRGKWKLVKV</sequence>
<accession>A0A327QDH2</accession>
<evidence type="ECO:0000256" key="3">
    <source>
        <dbReference type="ARBA" id="ARBA00022449"/>
    </source>
</evidence>
<dbReference type="InterPro" id="IPR002528">
    <property type="entry name" value="MATE_fam"/>
</dbReference>
<dbReference type="AlphaFoldDB" id="A0A327QDH2"/>